<organism evidence="1 2">
    <name type="scientific">Brachionus plicatilis</name>
    <name type="common">Marine rotifer</name>
    <name type="synonym">Brachionus muelleri</name>
    <dbReference type="NCBI Taxonomy" id="10195"/>
    <lineage>
        <taxon>Eukaryota</taxon>
        <taxon>Metazoa</taxon>
        <taxon>Spiralia</taxon>
        <taxon>Gnathifera</taxon>
        <taxon>Rotifera</taxon>
        <taxon>Eurotatoria</taxon>
        <taxon>Monogononta</taxon>
        <taxon>Pseudotrocha</taxon>
        <taxon>Ploima</taxon>
        <taxon>Brachionidae</taxon>
        <taxon>Brachionus</taxon>
    </lineage>
</organism>
<proteinExistence type="predicted"/>
<evidence type="ECO:0000313" key="2">
    <source>
        <dbReference type="Proteomes" id="UP000276133"/>
    </source>
</evidence>
<accession>A0A3M7RL15</accession>
<sequence length="65" mass="7235">MASLSELARSGFKSISLLSSDSGLVRFPMHELMVCFRDELDELALEVTDFLSDFLSDLLSDLSSF</sequence>
<keyword evidence="2" id="KW-1185">Reference proteome</keyword>
<evidence type="ECO:0000313" key="1">
    <source>
        <dbReference type="EMBL" id="RNA24174.1"/>
    </source>
</evidence>
<dbReference type="Proteomes" id="UP000276133">
    <property type="component" value="Unassembled WGS sequence"/>
</dbReference>
<reference evidence="1 2" key="1">
    <citation type="journal article" date="2018" name="Sci. Rep.">
        <title>Genomic signatures of local adaptation to the degree of environmental predictability in rotifers.</title>
        <authorList>
            <person name="Franch-Gras L."/>
            <person name="Hahn C."/>
            <person name="Garcia-Roger E.M."/>
            <person name="Carmona M.J."/>
            <person name="Serra M."/>
            <person name="Gomez A."/>
        </authorList>
    </citation>
    <scope>NUCLEOTIDE SEQUENCE [LARGE SCALE GENOMIC DNA]</scope>
    <source>
        <strain evidence="1">HYR1</strain>
    </source>
</reference>
<dbReference type="AlphaFoldDB" id="A0A3M7RL15"/>
<dbReference type="EMBL" id="REGN01003160">
    <property type="protein sequence ID" value="RNA24174.1"/>
    <property type="molecule type" value="Genomic_DNA"/>
</dbReference>
<gene>
    <name evidence="1" type="ORF">BpHYR1_006749</name>
</gene>
<protein>
    <submittedName>
        <fullName evidence="1">Uncharacterized protein</fullName>
    </submittedName>
</protein>
<comment type="caution">
    <text evidence="1">The sequence shown here is derived from an EMBL/GenBank/DDBJ whole genome shotgun (WGS) entry which is preliminary data.</text>
</comment>
<name>A0A3M7RL15_BRAPC</name>